<dbReference type="AlphaFoldDB" id="A0A1G8EMC5"/>
<feature type="compositionally biased region" description="Low complexity" evidence="2">
    <location>
        <begin position="356"/>
        <end position="400"/>
    </location>
</feature>
<dbReference type="InterPro" id="IPR004474">
    <property type="entry name" value="LytR_CpsA_psr"/>
</dbReference>
<protein>
    <submittedName>
        <fullName evidence="5">Cell envelope-related function transcriptional attenuator common domain-containing protein</fullName>
    </submittedName>
</protein>
<keyword evidence="3" id="KW-1133">Transmembrane helix</keyword>
<accession>A0A1G8EMC5</accession>
<dbReference type="PANTHER" id="PTHR33392">
    <property type="entry name" value="POLYISOPRENYL-TEICHOIC ACID--PEPTIDOGLYCAN TEICHOIC ACID TRANSFERASE TAGU"/>
    <property type="match status" value="1"/>
</dbReference>
<dbReference type="PANTHER" id="PTHR33392:SF6">
    <property type="entry name" value="POLYISOPRENYL-TEICHOIC ACID--PEPTIDOGLYCAN TEICHOIC ACID TRANSFERASE TAGU"/>
    <property type="match status" value="1"/>
</dbReference>
<feature type="transmembrane region" description="Helical" evidence="3">
    <location>
        <begin position="28"/>
        <end position="52"/>
    </location>
</feature>
<dbReference type="NCBIfam" id="TIGR00350">
    <property type="entry name" value="lytR_cpsA_psr"/>
    <property type="match status" value="1"/>
</dbReference>
<proteinExistence type="inferred from homology"/>
<evidence type="ECO:0000313" key="6">
    <source>
        <dbReference type="Proteomes" id="UP000198822"/>
    </source>
</evidence>
<comment type="similarity">
    <text evidence="1">Belongs to the LytR/CpsA/Psr (LCP) family.</text>
</comment>
<name>A0A1G8EMC5_9MICO</name>
<dbReference type="InterPro" id="IPR050922">
    <property type="entry name" value="LytR/CpsA/Psr_CW_biosynth"/>
</dbReference>
<feature type="region of interest" description="Disordered" evidence="2">
    <location>
        <begin position="344"/>
        <end position="424"/>
    </location>
</feature>
<reference evidence="6" key="1">
    <citation type="submission" date="2016-10" db="EMBL/GenBank/DDBJ databases">
        <authorList>
            <person name="Varghese N."/>
            <person name="Submissions S."/>
        </authorList>
    </citation>
    <scope>NUCLEOTIDE SEQUENCE [LARGE SCALE GENOMIC DNA]</scope>
    <source>
        <strain evidence="6">DSM 22002</strain>
    </source>
</reference>
<dbReference type="STRING" id="399736.SAMN04489720_2105"/>
<dbReference type="Pfam" id="PF03816">
    <property type="entry name" value="LytR_cpsA_psr"/>
    <property type="match status" value="1"/>
</dbReference>
<dbReference type="Proteomes" id="UP000198822">
    <property type="component" value="Chromosome I"/>
</dbReference>
<feature type="domain" description="Cell envelope-related transcriptional attenuator" evidence="4">
    <location>
        <begin position="104"/>
        <end position="260"/>
    </location>
</feature>
<keyword evidence="6" id="KW-1185">Reference proteome</keyword>
<evidence type="ECO:0000256" key="3">
    <source>
        <dbReference type="SAM" id="Phobius"/>
    </source>
</evidence>
<dbReference type="Gene3D" id="3.40.630.190">
    <property type="entry name" value="LCP protein"/>
    <property type="match status" value="1"/>
</dbReference>
<evidence type="ECO:0000259" key="4">
    <source>
        <dbReference type="Pfam" id="PF03816"/>
    </source>
</evidence>
<keyword evidence="3" id="KW-0472">Membrane</keyword>
<organism evidence="5 6">
    <name type="scientific">Agrococcus jejuensis</name>
    <dbReference type="NCBI Taxonomy" id="399736"/>
    <lineage>
        <taxon>Bacteria</taxon>
        <taxon>Bacillati</taxon>
        <taxon>Actinomycetota</taxon>
        <taxon>Actinomycetes</taxon>
        <taxon>Micrococcales</taxon>
        <taxon>Microbacteriaceae</taxon>
        <taxon>Agrococcus</taxon>
    </lineage>
</organism>
<dbReference type="EMBL" id="LT629695">
    <property type="protein sequence ID" value="SDH71063.1"/>
    <property type="molecule type" value="Genomic_DNA"/>
</dbReference>
<evidence type="ECO:0000256" key="1">
    <source>
        <dbReference type="ARBA" id="ARBA00006068"/>
    </source>
</evidence>
<dbReference type="RefSeq" id="WP_157674793.1">
    <property type="nucleotide sequence ID" value="NZ_LT629695.1"/>
</dbReference>
<keyword evidence="3" id="KW-0812">Transmembrane</keyword>
<evidence type="ECO:0000256" key="2">
    <source>
        <dbReference type="SAM" id="MobiDB-lite"/>
    </source>
</evidence>
<sequence length="424" mass="43912">MAPPKIVDAPEVRPRHGRLRRRHPVRRIVGFVALGLTVVLVATVGVLGISFLQLQGDVETVDLAGDPPPAFAEQQGAFNILLVGSDSRDGQGSVDDGYSGNALNDVTMVLHVSEDHQRATVVSFPRDLLIDFPACADPEGGADIPAARNQQLNTALGRGGLGCVATVVESISGLDIPYAALIGFDGVVNMSSAVGGVPVCFAGDIADPYTGFYASEGTHDIAGEQALAFLRMRHGVGDGSDLSRISSQQVFLSSLIRKLQSDAVLTDLGRLYAIAQVATSSMTMSTSLNDVGTMVSMARVLANIPLDTMQFIQYPSASNGTGRVVPTAVADEVMALIAADQPVTLDPNATGQGAESTADPNATDPATTDPTATDPATTDPATDPTATNPATSDPATTPPATETPIEGVQGTDASQQTCVVPYQF</sequence>
<dbReference type="OrthoDB" id="9782542at2"/>
<gene>
    <name evidence="5" type="ORF">SAMN04489720_2105</name>
</gene>
<evidence type="ECO:0000313" key="5">
    <source>
        <dbReference type="EMBL" id="SDH71063.1"/>
    </source>
</evidence>